<organism evidence="2 3">
    <name type="scientific">Holothuria leucospilota</name>
    <name type="common">Black long sea cucumber</name>
    <name type="synonym">Mertensiothuria leucospilota</name>
    <dbReference type="NCBI Taxonomy" id="206669"/>
    <lineage>
        <taxon>Eukaryota</taxon>
        <taxon>Metazoa</taxon>
        <taxon>Echinodermata</taxon>
        <taxon>Eleutherozoa</taxon>
        <taxon>Echinozoa</taxon>
        <taxon>Holothuroidea</taxon>
        <taxon>Aspidochirotacea</taxon>
        <taxon>Aspidochirotida</taxon>
        <taxon>Holothuriidae</taxon>
        <taxon>Holothuria</taxon>
    </lineage>
</organism>
<dbReference type="AlphaFoldDB" id="A0A9Q1CCX4"/>
<sequence length="64" mass="7604">MKARADALAMSNFKKIRQYLDRSSCLKLANATIFRIWFIVIACSLIFQTLRYILFKEFRTLQLI</sequence>
<proteinExistence type="predicted"/>
<name>A0A9Q1CCX4_HOLLE</name>
<evidence type="ECO:0000313" key="2">
    <source>
        <dbReference type="EMBL" id="KAJ8043293.1"/>
    </source>
</evidence>
<dbReference type="Proteomes" id="UP001152320">
    <property type="component" value="Chromosome 4"/>
</dbReference>
<keyword evidence="1" id="KW-0812">Transmembrane</keyword>
<keyword evidence="1" id="KW-0472">Membrane</keyword>
<keyword evidence="3" id="KW-1185">Reference proteome</keyword>
<accession>A0A9Q1CCX4</accession>
<feature type="transmembrane region" description="Helical" evidence="1">
    <location>
        <begin position="36"/>
        <end position="54"/>
    </location>
</feature>
<dbReference type="EMBL" id="JAIZAY010000004">
    <property type="protein sequence ID" value="KAJ8043293.1"/>
    <property type="molecule type" value="Genomic_DNA"/>
</dbReference>
<evidence type="ECO:0000256" key="1">
    <source>
        <dbReference type="SAM" id="Phobius"/>
    </source>
</evidence>
<reference evidence="2" key="1">
    <citation type="submission" date="2021-10" db="EMBL/GenBank/DDBJ databases">
        <title>Tropical sea cucumber genome reveals ecological adaptation and Cuvierian tubules defense mechanism.</title>
        <authorList>
            <person name="Chen T."/>
        </authorList>
    </citation>
    <scope>NUCLEOTIDE SEQUENCE</scope>
    <source>
        <strain evidence="2">Nanhai2018</strain>
        <tissue evidence="2">Muscle</tissue>
    </source>
</reference>
<gene>
    <name evidence="2" type="ORF">HOLleu_10317</name>
</gene>
<comment type="caution">
    <text evidence="2">The sequence shown here is derived from an EMBL/GenBank/DDBJ whole genome shotgun (WGS) entry which is preliminary data.</text>
</comment>
<protein>
    <submittedName>
        <fullName evidence="2">Uncharacterized protein</fullName>
    </submittedName>
</protein>
<keyword evidence="1" id="KW-1133">Transmembrane helix</keyword>
<evidence type="ECO:0000313" key="3">
    <source>
        <dbReference type="Proteomes" id="UP001152320"/>
    </source>
</evidence>